<dbReference type="PIRSF" id="PIRSF000535">
    <property type="entry name" value="1PFK/6PFK/LacC"/>
    <property type="match status" value="1"/>
</dbReference>
<comment type="catalytic activity">
    <reaction evidence="7">
        <text>D-tagatofuranose 6-phosphate + ATP = D-tagatofuranose 1,6-bisphosphate + ADP + H(+)</text>
        <dbReference type="Rhea" id="RHEA:12420"/>
        <dbReference type="ChEBI" id="CHEBI:15378"/>
        <dbReference type="ChEBI" id="CHEBI:30616"/>
        <dbReference type="ChEBI" id="CHEBI:58694"/>
        <dbReference type="ChEBI" id="CHEBI:58695"/>
        <dbReference type="ChEBI" id="CHEBI:456216"/>
        <dbReference type="EC" id="2.7.1.144"/>
    </reaction>
</comment>
<comment type="similarity">
    <text evidence="7">Belongs to the carbohydrate kinase PfkB family. LacC subfamily.</text>
</comment>
<dbReference type="NCBIfam" id="TIGR03828">
    <property type="entry name" value="pfkB"/>
    <property type="match status" value="1"/>
</dbReference>
<dbReference type="SUPFAM" id="SSF53613">
    <property type="entry name" value="Ribokinase-like"/>
    <property type="match status" value="1"/>
</dbReference>
<dbReference type="FunFam" id="3.40.1190.20:FF:000001">
    <property type="entry name" value="Phosphofructokinase"/>
    <property type="match status" value="1"/>
</dbReference>
<evidence type="ECO:0000313" key="10">
    <source>
        <dbReference type="EMBL" id="TXC92146.1"/>
    </source>
</evidence>
<dbReference type="AlphaFoldDB" id="A0A5C6W8M8"/>
<evidence type="ECO:0000256" key="4">
    <source>
        <dbReference type="ARBA" id="ARBA00022777"/>
    </source>
</evidence>
<proteinExistence type="inferred from homology"/>
<dbReference type="Gene3D" id="3.40.1190.20">
    <property type="match status" value="1"/>
</dbReference>
<dbReference type="UniPathway" id="UPA00704">
    <property type="reaction ID" value="UER00715"/>
</dbReference>
<dbReference type="EMBL" id="VOQF01000003">
    <property type="protein sequence ID" value="TXC92146.1"/>
    <property type="molecule type" value="Genomic_DNA"/>
</dbReference>
<comment type="function">
    <text evidence="8">Catalyzes the ATP-dependent phosphorylation of fructose-l-phosphate to fructose-l,6-bisphosphate.</text>
</comment>
<evidence type="ECO:0000256" key="3">
    <source>
        <dbReference type="ARBA" id="ARBA00022741"/>
    </source>
</evidence>
<evidence type="ECO:0000259" key="9">
    <source>
        <dbReference type="Pfam" id="PF00294"/>
    </source>
</evidence>
<dbReference type="GO" id="GO:0005524">
    <property type="term" value="F:ATP binding"/>
    <property type="evidence" value="ECO:0007669"/>
    <property type="project" value="UniProtKB-UniRule"/>
</dbReference>
<dbReference type="GO" id="GO:2001059">
    <property type="term" value="P:D-tagatose 6-phosphate catabolic process"/>
    <property type="evidence" value="ECO:0007669"/>
    <property type="project" value="UniProtKB-UniPathway"/>
</dbReference>
<dbReference type="Pfam" id="PF00294">
    <property type="entry name" value="PfkB"/>
    <property type="match status" value="1"/>
</dbReference>
<dbReference type="GO" id="GO:0016052">
    <property type="term" value="P:carbohydrate catabolic process"/>
    <property type="evidence" value="ECO:0007669"/>
    <property type="project" value="UniProtKB-ARBA"/>
</dbReference>
<organism evidence="10 11">
    <name type="scientific">Metabacillus litoralis</name>
    <dbReference type="NCBI Taxonomy" id="152268"/>
    <lineage>
        <taxon>Bacteria</taxon>
        <taxon>Bacillati</taxon>
        <taxon>Bacillota</taxon>
        <taxon>Bacilli</taxon>
        <taxon>Bacillales</taxon>
        <taxon>Bacillaceae</taxon>
        <taxon>Metabacillus</taxon>
    </lineage>
</organism>
<dbReference type="CDD" id="cd01164">
    <property type="entry name" value="FruK_PfkB_like"/>
    <property type="match status" value="1"/>
</dbReference>
<sequence>MIYTVTLNPSVDYITEVANFELGALNRTASDSKFPGGKGINVSRVMKRLGVESSALGFIGGFTGDYVKDFLTKENIDTSFITVKGDTRINIKLKTNVETEINGLGPSIANSEVEEFFKAFQKMEQQDIVVLAGSIPGTLPSTIYNEIISICRDKEIKVVADVSGDALKEIISEKPFLIKPNHHELGELFETEISSIDEALHYGRQLVNQGVENVIVSLAEKGALLITGNSSYIANVPKGKVLNSVGAGDSVVGGFLSAISKNHSIEDAFRIGVASGSATAFSLELCNKEKVEELLPQIKIEKEGEVK</sequence>
<evidence type="ECO:0000256" key="8">
    <source>
        <dbReference type="RuleBase" id="RU369061"/>
    </source>
</evidence>
<dbReference type="EC" id="2.7.1.144" evidence="7"/>
<dbReference type="GO" id="GO:0005829">
    <property type="term" value="C:cytosol"/>
    <property type="evidence" value="ECO:0007669"/>
    <property type="project" value="TreeGrafter"/>
</dbReference>
<keyword evidence="7" id="KW-0423">Lactose metabolism</keyword>
<dbReference type="GO" id="GO:0008662">
    <property type="term" value="F:1-phosphofructokinase activity"/>
    <property type="evidence" value="ECO:0007669"/>
    <property type="project" value="UniProtKB-UniRule"/>
</dbReference>
<evidence type="ECO:0000256" key="1">
    <source>
        <dbReference type="ARBA" id="ARBA00005380"/>
    </source>
</evidence>
<dbReference type="PROSITE" id="PS00584">
    <property type="entry name" value="PFKB_KINASES_2"/>
    <property type="match status" value="1"/>
</dbReference>
<comment type="caution">
    <text evidence="10">The sequence shown here is derived from an EMBL/GenBank/DDBJ whole genome shotgun (WGS) entry which is preliminary data.</text>
</comment>
<gene>
    <name evidence="10" type="primary">pfkB</name>
    <name evidence="10" type="ORF">FS935_07130</name>
</gene>
<dbReference type="InterPro" id="IPR022463">
    <property type="entry name" value="1-PFruKinase"/>
</dbReference>
<dbReference type="PROSITE" id="PS00583">
    <property type="entry name" value="PFKB_KINASES_1"/>
    <property type="match status" value="1"/>
</dbReference>
<dbReference type="GO" id="GO:0009024">
    <property type="term" value="F:tagatose-6-phosphate kinase activity"/>
    <property type="evidence" value="ECO:0007669"/>
    <property type="project" value="UniProtKB-EC"/>
</dbReference>
<comment type="similarity">
    <text evidence="1">Belongs to the carbohydrate kinase pfkB family.</text>
</comment>
<dbReference type="PANTHER" id="PTHR46566">
    <property type="entry name" value="1-PHOSPHOFRUCTOKINASE-RELATED"/>
    <property type="match status" value="1"/>
</dbReference>
<dbReference type="RefSeq" id="WP_146946964.1">
    <property type="nucleotide sequence ID" value="NZ_VOQF01000003.1"/>
</dbReference>
<comment type="pathway">
    <text evidence="7">Carbohydrate metabolism; D-tagatose 6-phosphate degradation; D-glyceraldehyde 3-phosphate and glycerone phosphate from D-tagatose 6-phosphate: step 1/2.</text>
</comment>
<dbReference type="InterPro" id="IPR002173">
    <property type="entry name" value="Carboh/pur_kinase_PfkB_CS"/>
</dbReference>
<dbReference type="Proteomes" id="UP000321363">
    <property type="component" value="Unassembled WGS sequence"/>
</dbReference>
<dbReference type="PANTHER" id="PTHR46566:SF1">
    <property type="entry name" value="1-PHOSPHOFRUCTOKINASE"/>
    <property type="match status" value="1"/>
</dbReference>
<keyword evidence="5 7" id="KW-0067">ATP-binding</keyword>
<dbReference type="GO" id="GO:0005988">
    <property type="term" value="P:lactose metabolic process"/>
    <property type="evidence" value="ECO:0007669"/>
    <property type="project" value="UniProtKB-KW"/>
</dbReference>
<reference evidence="10 11" key="1">
    <citation type="journal article" date="2005" name="Int. J. Syst. Evol. Microbiol.">
        <title>Bacillus litoralis sp. nov., isolated from a tidal flat of the Yellow Sea in Korea.</title>
        <authorList>
            <person name="Yoon J.H."/>
            <person name="Oh T.K."/>
        </authorList>
    </citation>
    <scope>NUCLEOTIDE SEQUENCE [LARGE SCALE GENOMIC DNA]</scope>
    <source>
        <strain evidence="10 11">SW-211</strain>
    </source>
</reference>
<dbReference type="GO" id="GO:0044281">
    <property type="term" value="P:small molecule metabolic process"/>
    <property type="evidence" value="ECO:0007669"/>
    <property type="project" value="UniProtKB-ARBA"/>
</dbReference>
<protein>
    <recommendedName>
        <fullName evidence="7">Tagatose-6-phosphate kinase</fullName>
        <ecNumber evidence="7">2.7.1.144</ecNumber>
    </recommendedName>
</protein>
<evidence type="ECO:0000256" key="5">
    <source>
        <dbReference type="ARBA" id="ARBA00022840"/>
    </source>
</evidence>
<feature type="domain" description="Carbohydrate kinase PfkB" evidence="9">
    <location>
        <begin position="7"/>
        <end position="282"/>
    </location>
</feature>
<dbReference type="OrthoDB" id="9801219at2"/>
<dbReference type="InterPro" id="IPR017583">
    <property type="entry name" value="Tagatose/fructose_Pkinase"/>
</dbReference>
<keyword evidence="4 8" id="KW-0418">Kinase</keyword>
<keyword evidence="2 7" id="KW-0808">Transferase</keyword>
<dbReference type="NCBIfam" id="TIGR03168">
    <property type="entry name" value="1-PFK"/>
    <property type="match status" value="1"/>
</dbReference>
<evidence type="ECO:0000256" key="2">
    <source>
        <dbReference type="ARBA" id="ARBA00022679"/>
    </source>
</evidence>
<evidence type="ECO:0000313" key="11">
    <source>
        <dbReference type="Proteomes" id="UP000321363"/>
    </source>
</evidence>
<evidence type="ECO:0000256" key="7">
    <source>
        <dbReference type="PIRNR" id="PIRNR000535"/>
    </source>
</evidence>
<dbReference type="InterPro" id="IPR011611">
    <property type="entry name" value="PfkB_dom"/>
</dbReference>
<name>A0A5C6W8M8_9BACI</name>
<evidence type="ECO:0000256" key="6">
    <source>
        <dbReference type="ARBA" id="ARBA00047745"/>
    </source>
</evidence>
<keyword evidence="3 7" id="KW-0547">Nucleotide-binding</keyword>
<keyword evidence="11" id="KW-1185">Reference proteome</keyword>
<comment type="catalytic activity">
    <reaction evidence="6 8">
        <text>beta-D-fructose 1-phosphate + ATP = beta-D-fructose 1,6-bisphosphate + ADP + H(+)</text>
        <dbReference type="Rhea" id="RHEA:14213"/>
        <dbReference type="ChEBI" id="CHEBI:15378"/>
        <dbReference type="ChEBI" id="CHEBI:30616"/>
        <dbReference type="ChEBI" id="CHEBI:32966"/>
        <dbReference type="ChEBI" id="CHEBI:138881"/>
        <dbReference type="ChEBI" id="CHEBI:456216"/>
        <dbReference type="EC" id="2.7.1.56"/>
    </reaction>
</comment>
<dbReference type="InterPro" id="IPR029056">
    <property type="entry name" value="Ribokinase-like"/>
</dbReference>
<accession>A0A5C6W8M8</accession>